<dbReference type="WBParaSite" id="ES5_v2.g8310.t1">
    <property type="protein sequence ID" value="ES5_v2.g8310.t1"/>
    <property type="gene ID" value="ES5_v2.g8310"/>
</dbReference>
<evidence type="ECO:0000313" key="1">
    <source>
        <dbReference type="Proteomes" id="UP000887579"/>
    </source>
</evidence>
<organism evidence="1 2">
    <name type="scientific">Panagrolaimus sp. ES5</name>
    <dbReference type="NCBI Taxonomy" id="591445"/>
    <lineage>
        <taxon>Eukaryota</taxon>
        <taxon>Metazoa</taxon>
        <taxon>Ecdysozoa</taxon>
        <taxon>Nematoda</taxon>
        <taxon>Chromadorea</taxon>
        <taxon>Rhabditida</taxon>
        <taxon>Tylenchina</taxon>
        <taxon>Panagrolaimomorpha</taxon>
        <taxon>Panagrolaimoidea</taxon>
        <taxon>Panagrolaimidae</taxon>
        <taxon>Panagrolaimus</taxon>
    </lineage>
</organism>
<evidence type="ECO:0000313" key="2">
    <source>
        <dbReference type="WBParaSite" id="ES5_v2.g8310.t1"/>
    </source>
</evidence>
<dbReference type="Proteomes" id="UP000887579">
    <property type="component" value="Unplaced"/>
</dbReference>
<reference evidence="2" key="1">
    <citation type="submission" date="2022-11" db="UniProtKB">
        <authorList>
            <consortium name="WormBaseParasite"/>
        </authorList>
    </citation>
    <scope>IDENTIFICATION</scope>
</reference>
<proteinExistence type="predicted"/>
<sequence length="768" mass="88210">MADVTDIEAGNKDVKTRLQSNTTVNTANLGEEKKVTFADVVRTTTIIKKWLLSVQHEEEGYHDDQMSEINTSLVFEPVGLSRTPSRATSLMNSIADLSDLNSDVEQANNETNETTTTAAAAVAEAATTKTTTTEIKANGDTSHPIEITAPPTLEPTLTKKWKQKIINLLIFLKDLPLTPVNPSKSFYYYWSFVIYVAFLYNAFMTVIFIFDNTDGPFFTFWLTGNFVFDFVYFIDIYINLKLIYMEDGLYVTSFKKRAIKYFKTYGFAFDIISVLPSDLFLLINRRLSVVRINRLCKLNRVIDFVNKQNIKTNFPNGFRIFHIFVACMTLFHWNCSAYYTISLFTGTNSTNFGAWEFNYVKIADPIITTCDNWLNDNDENCRYTGELPTDPNETSIIVPMMNFWSSRSEKLFSSNFTKQYMLSIYWSSLTLTTSGQQPYPTLSSHILLEVFDTIIGMLIFAVIVGSVGNVVATMNKDKTEFQNLMDGLKFYMDYRHVQPVVQKRVKDVVAYNQKYGMIKDEANIMAGLPQRLKGELAVHLHMENLKRVKLLRDSDPSLLYELVLKMEMQMFAPNDMLCRKGELAREMFIVKRGTLELLSETGKVVNQLKEGASFGELAILKISGGKSANRRSRSLRSVGYSDVYVLKREDALSVLQDYPDQRNKLIEKAKQMIRQQTDMFQEFEGFDEDLHEISGTQNTDETLVTLSKSISTIEEEISNMYQEFLQNSTEMKQRVTQLEKMYFRNHRRIRQYNAQRMANQLTSQPKSP</sequence>
<name>A0AC34GUH5_9BILA</name>
<accession>A0AC34GUH5</accession>
<protein>
    <submittedName>
        <fullName evidence="2">Cyclic nucleotide-binding domain-containing protein</fullName>
    </submittedName>
</protein>